<dbReference type="PANTHER" id="PTHR22926">
    <property type="entry name" value="PHOSPHO-N-ACETYLMURAMOYL-PENTAPEPTIDE-TRANSFERASE"/>
    <property type="match status" value="1"/>
</dbReference>
<dbReference type="RefSeq" id="WP_109415408.1">
    <property type="nucleotide sequence ID" value="NZ_QEAS01000006.1"/>
</dbReference>
<dbReference type="GO" id="GO:0005886">
    <property type="term" value="C:plasma membrane"/>
    <property type="evidence" value="ECO:0007669"/>
    <property type="project" value="UniProtKB-SubCell"/>
</dbReference>
<keyword evidence="7" id="KW-0460">Magnesium</keyword>
<comment type="cofactor">
    <cofactor evidence="7">
        <name>Mg(2+)</name>
        <dbReference type="ChEBI" id="CHEBI:18420"/>
    </cofactor>
</comment>
<dbReference type="GO" id="GO:0009103">
    <property type="term" value="P:lipopolysaccharide biosynthetic process"/>
    <property type="evidence" value="ECO:0007669"/>
    <property type="project" value="TreeGrafter"/>
</dbReference>
<evidence type="ECO:0000256" key="5">
    <source>
        <dbReference type="ARBA" id="ARBA00022989"/>
    </source>
</evidence>
<evidence type="ECO:0000256" key="2">
    <source>
        <dbReference type="ARBA" id="ARBA00022475"/>
    </source>
</evidence>
<feature type="binding site" evidence="7">
    <location>
        <position position="153"/>
    </location>
    <ligand>
        <name>Mg(2+)</name>
        <dbReference type="ChEBI" id="CHEBI:18420"/>
    </ligand>
</feature>
<keyword evidence="10" id="KW-1185">Reference proteome</keyword>
<dbReference type="OrthoDB" id="9783652at2"/>
<evidence type="ECO:0000313" key="10">
    <source>
        <dbReference type="Proteomes" id="UP000245647"/>
    </source>
</evidence>
<keyword evidence="5 8" id="KW-1133">Transmembrane helix</keyword>
<accession>A0A2U2PID0</accession>
<keyword evidence="3 9" id="KW-0808">Transferase</keyword>
<feature type="transmembrane region" description="Helical" evidence="8">
    <location>
        <begin position="300"/>
        <end position="321"/>
    </location>
</feature>
<evidence type="ECO:0000256" key="6">
    <source>
        <dbReference type="ARBA" id="ARBA00023136"/>
    </source>
</evidence>
<dbReference type="GO" id="GO:0071555">
    <property type="term" value="P:cell wall organization"/>
    <property type="evidence" value="ECO:0007669"/>
    <property type="project" value="TreeGrafter"/>
</dbReference>
<dbReference type="Proteomes" id="UP000245647">
    <property type="component" value="Unassembled WGS sequence"/>
</dbReference>
<protein>
    <submittedName>
        <fullName evidence="9">Undecaprenyl/decaprenyl-phosphate alpha-N-acetylglucosaminyl 1-phosphate transferase</fullName>
    </submittedName>
</protein>
<dbReference type="GO" id="GO:0016780">
    <property type="term" value="F:phosphotransferase activity, for other substituted phosphate groups"/>
    <property type="evidence" value="ECO:0007669"/>
    <property type="project" value="InterPro"/>
</dbReference>
<dbReference type="InterPro" id="IPR018480">
    <property type="entry name" value="PNAcMuramoyl-5peptid_Trfase_CS"/>
</dbReference>
<feature type="transmembrane region" description="Helical" evidence="8">
    <location>
        <begin position="48"/>
        <end position="68"/>
    </location>
</feature>
<dbReference type="GO" id="GO:0046872">
    <property type="term" value="F:metal ion binding"/>
    <property type="evidence" value="ECO:0007669"/>
    <property type="project" value="UniProtKB-KW"/>
</dbReference>
<keyword evidence="2" id="KW-1003">Cell membrane</keyword>
<organism evidence="9 10">
    <name type="scientific">Pararcticibacter amylolyticus</name>
    <dbReference type="NCBI Taxonomy" id="2173175"/>
    <lineage>
        <taxon>Bacteria</taxon>
        <taxon>Pseudomonadati</taxon>
        <taxon>Bacteroidota</taxon>
        <taxon>Sphingobacteriia</taxon>
        <taxon>Sphingobacteriales</taxon>
        <taxon>Sphingobacteriaceae</taxon>
        <taxon>Pararcticibacter</taxon>
    </lineage>
</organism>
<feature type="transmembrane region" description="Helical" evidence="8">
    <location>
        <begin position="160"/>
        <end position="178"/>
    </location>
</feature>
<comment type="caution">
    <text evidence="9">The sequence shown here is derived from an EMBL/GenBank/DDBJ whole genome shotgun (WGS) entry which is preliminary data.</text>
</comment>
<dbReference type="PROSITE" id="PS01348">
    <property type="entry name" value="MRAY_2"/>
    <property type="match status" value="1"/>
</dbReference>
<feature type="transmembrane region" description="Helical" evidence="8">
    <location>
        <begin position="6"/>
        <end position="27"/>
    </location>
</feature>
<dbReference type="Pfam" id="PF00953">
    <property type="entry name" value="Glycos_transf_4"/>
    <property type="match status" value="1"/>
</dbReference>
<evidence type="ECO:0000256" key="3">
    <source>
        <dbReference type="ARBA" id="ARBA00022679"/>
    </source>
</evidence>
<evidence type="ECO:0000256" key="1">
    <source>
        <dbReference type="ARBA" id="ARBA00004651"/>
    </source>
</evidence>
<name>A0A2U2PID0_9SPHI</name>
<evidence type="ECO:0000256" key="4">
    <source>
        <dbReference type="ARBA" id="ARBA00022692"/>
    </source>
</evidence>
<dbReference type="CDD" id="cd06853">
    <property type="entry name" value="GT_WecA_like"/>
    <property type="match status" value="1"/>
</dbReference>
<comment type="subcellular location">
    <subcellularLocation>
        <location evidence="1">Cell membrane</location>
        <topology evidence="1">Multi-pass membrane protein</topology>
    </subcellularLocation>
</comment>
<feature type="binding site" evidence="7">
    <location>
        <position position="213"/>
    </location>
    <ligand>
        <name>Mg(2+)</name>
        <dbReference type="ChEBI" id="CHEBI:18420"/>
    </ligand>
</feature>
<proteinExistence type="predicted"/>
<feature type="transmembrane region" description="Helical" evidence="8">
    <location>
        <begin position="327"/>
        <end position="346"/>
    </location>
</feature>
<feature type="transmembrane region" description="Helical" evidence="8">
    <location>
        <begin position="209"/>
        <end position="231"/>
    </location>
</feature>
<evidence type="ECO:0000313" key="9">
    <source>
        <dbReference type="EMBL" id="PWG81024.1"/>
    </source>
</evidence>
<dbReference type="GO" id="GO:0044038">
    <property type="term" value="P:cell wall macromolecule biosynthetic process"/>
    <property type="evidence" value="ECO:0007669"/>
    <property type="project" value="TreeGrafter"/>
</dbReference>
<dbReference type="PANTHER" id="PTHR22926:SF3">
    <property type="entry name" value="UNDECAPRENYL-PHOSPHATE ALPHA-N-ACETYLGLUCOSAMINYL 1-PHOSPHATE TRANSFERASE"/>
    <property type="match status" value="1"/>
</dbReference>
<evidence type="ECO:0000256" key="7">
    <source>
        <dbReference type="PIRSR" id="PIRSR600715-1"/>
    </source>
</evidence>
<dbReference type="EMBL" id="QEAS01000006">
    <property type="protein sequence ID" value="PWG81024.1"/>
    <property type="molecule type" value="Genomic_DNA"/>
</dbReference>
<gene>
    <name evidence="9" type="ORF">DDR33_08830</name>
</gene>
<sequence>MVTYLVVFIVSLLIVAFSIKPLITIAVRKRLFDVPLESRKIHKRIIPNLGGIAIFTGMLLSLALFGDILNLENANYILAAGTIIFLTGVKDDVIGVDPLKKFIAQFVAAGILVGLADLRITSLEGLLGIYELAYPLSVVLSVVLYVGVINAYNLIDGIDGLAGSLGLIASLAFAFLFYSSGEYHWAYICLALAGALCGFLMHNVSPARIFMGDCGSLMLGLMMATFAVHFINIAGKGTIETGIIPVTAAPGLALAIVLLPVFDTLRVFAIRIVHGQSPFKADKNHMHHRMLELGMNHSQATGVLAFVSALFVAMGFSLQHIGSNQLVLTLVLTIVLLNTGLSIYLYSRKVSAEKGDEQSVLRAEPQIPVVITPDLISENKDLVERALSKVAQN</sequence>
<feature type="transmembrane region" description="Helical" evidence="8">
    <location>
        <begin position="132"/>
        <end position="153"/>
    </location>
</feature>
<dbReference type="InterPro" id="IPR000715">
    <property type="entry name" value="Glycosyl_transferase_4"/>
</dbReference>
<feature type="transmembrane region" description="Helical" evidence="8">
    <location>
        <begin position="184"/>
        <end position="202"/>
    </location>
</feature>
<dbReference type="AlphaFoldDB" id="A0A2U2PID0"/>
<keyword evidence="4 8" id="KW-0812">Transmembrane</keyword>
<keyword evidence="6 8" id="KW-0472">Membrane</keyword>
<keyword evidence="7" id="KW-0479">Metal-binding</keyword>
<feature type="transmembrane region" description="Helical" evidence="8">
    <location>
        <begin position="243"/>
        <end position="262"/>
    </location>
</feature>
<evidence type="ECO:0000256" key="8">
    <source>
        <dbReference type="SAM" id="Phobius"/>
    </source>
</evidence>
<reference evidence="9 10" key="1">
    <citation type="submission" date="2018-04" db="EMBL/GenBank/DDBJ databases">
        <title>Pedobacter chongqingensis sp. nov., isolated from a rottenly hemp rope.</title>
        <authorList>
            <person name="Cai Y."/>
        </authorList>
    </citation>
    <scope>NUCLEOTIDE SEQUENCE [LARGE SCALE GENOMIC DNA]</scope>
    <source>
        <strain evidence="9 10">FJ4-8</strain>
    </source>
</reference>